<sequence>MDTKKCPKSAQKFFCASCHYSTCKTSSYVRHLTTAKHQKSTLEDGKSTADAVESTKSAEKALASYRCDCGNVYKYSQGLWKHRKTCEKKEKVAAPLVTDASNNAITNESLLDFLKNDFKNILLEVFKNGMNNNTNCHNTNTNTNSHNKTKFNMNFFLNEKCKDAMNIMDFVNTLQLNLRDLERVGEEGYVKGISHIIVNNLKDLDVHKRPVHCSDVKRETMYVKDEDAWAKDEAKKKLSKMITHVAHKNQKQIGEWKDENPEHTDSESTKSEQFLKIVGESMNGLTNDEESDGYTNKIIKTIAKETVIEE</sequence>
<feature type="region of interest" description="Disordered" evidence="1">
    <location>
        <begin position="249"/>
        <end position="272"/>
    </location>
</feature>
<organism evidence="2">
    <name type="scientific">viral metagenome</name>
    <dbReference type="NCBI Taxonomy" id="1070528"/>
    <lineage>
        <taxon>unclassified sequences</taxon>
        <taxon>metagenomes</taxon>
        <taxon>organismal metagenomes</taxon>
    </lineage>
</organism>
<evidence type="ECO:0000313" key="2">
    <source>
        <dbReference type="EMBL" id="QHU28479.1"/>
    </source>
</evidence>
<dbReference type="EMBL" id="MN740472">
    <property type="protein sequence ID" value="QHU28479.1"/>
    <property type="molecule type" value="Genomic_DNA"/>
</dbReference>
<name>A0A6C0LBZ6_9ZZZZ</name>
<proteinExistence type="predicted"/>
<accession>A0A6C0LBZ6</accession>
<evidence type="ECO:0000256" key="1">
    <source>
        <dbReference type="SAM" id="MobiDB-lite"/>
    </source>
</evidence>
<dbReference type="AlphaFoldDB" id="A0A6C0LBZ6"/>
<reference evidence="2" key="1">
    <citation type="journal article" date="2020" name="Nature">
        <title>Giant virus diversity and host interactions through global metagenomics.</title>
        <authorList>
            <person name="Schulz F."/>
            <person name="Roux S."/>
            <person name="Paez-Espino D."/>
            <person name="Jungbluth S."/>
            <person name="Walsh D.A."/>
            <person name="Denef V.J."/>
            <person name="McMahon K.D."/>
            <person name="Konstantinidis K.T."/>
            <person name="Eloe-Fadrosh E.A."/>
            <person name="Kyrpides N.C."/>
            <person name="Woyke T."/>
        </authorList>
    </citation>
    <scope>NUCLEOTIDE SEQUENCE</scope>
    <source>
        <strain evidence="2">GVMAG-M-3300027770-73</strain>
    </source>
</reference>
<protein>
    <recommendedName>
        <fullName evidence="3">C2H2-type domain-containing protein</fullName>
    </recommendedName>
</protein>
<evidence type="ECO:0008006" key="3">
    <source>
        <dbReference type="Google" id="ProtNLM"/>
    </source>
</evidence>
<feature type="compositionally biased region" description="Basic and acidic residues" evidence="1">
    <location>
        <begin position="254"/>
        <end position="270"/>
    </location>
</feature>